<dbReference type="PRINTS" id="PR00405">
    <property type="entry name" value="REVINTRACTNG"/>
</dbReference>
<evidence type="ECO:0000256" key="4">
    <source>
        <dbReference type="PROSITE-ProRule" id="PRU00023"/>
    </source>
</evidence>
<keyword evidence="4" id="KW-0040">ANK repeat</keyword>
<dbReference type="Pfam" id="PF00169">
    <property type="entry name" value="PH"/>
    <property type="match status" value="1"/>
</dbReference>
<dbReference type="EMBL" id="CANTFL010001488">
    <property type="protein sequence ID" value="CAI5743347.1"/>
    <property type="molecule type" value="Genomic_DNA"/>
</dbReference>
<evidence type="ECO:0000259" key="9">
    <source>
        <dbReference type="PROSITE" id="PS50115"/>
    </source>
</evidence>
<dbReference type="InterPro" id="IPR004148">
    <property type="entry name" value="BAR_dom"/>
</dbReference>
<keyword evidence="6" id="KW-0175">Coiled coil</keyword>
<dbReference type="PROSITE" id="PS50003">
    <property type="entry name" value="PH_DOMAIN"/>
    <property type="match status" value="1"/>
</dbReference>
<dbReference type="PROSITE" id="PS50115">
    <property type="entry name" value="ARFGAP"/>
    <property type="match status" value="1"/>
</dbReference>
<dbReference type="InterPro" id="IPR037278">
    <property type="entry name" value="ARFGAP/RecO"/>
</dbReference>
<proteinExistence type="predicted"/>
<dbReference type="Pfam" id="PF16746">
    <property type="entry name" value="BAR_3"/>
    <property type="match status" value="1"/>
</dbReference>
<evidence type="ECO:0000259" key="8">
    <source>
        <dbReference type="PROSITE" id="PS50003"/>
    </source>
</evidence>
<dbReference type="InterPro" id="IPR001164">
    <property type="entry name" value="ArfGAP_dom"/>
</dbReference>
<dbReference type="InterPro" id="IPR045258">
    <property type="entry name" value="ACAP1/2/3-like"/>
</dbReference>
<feature type="coiled-coil region" evidence="6">
    <location>
        <begin position="248"/>
        <end position="275"/>
    </location>
</feature>
<keyword evidence="1" id="KW-0479">Metal-binding</keyword>
<dbReference type="SMART" id="SM00233">
    <property type="entry name" value="PH"/>
    <property type="match status" value="1"/>
</dbReference>
<dbReference type="PROSITE" id="PS50088">
    <property type="entry name" value="ANK_REPEAT"/>
    <property type="match status" value="1"/>
</dbReference>
<feature type="domain" description="PH" evidence="8">
    <location>
        <begin position="514"/>
        <end position="618"/>
    </location>
</feature>
<evidence type="ECO:0000256" key="7">
    <source>
        <dbReference type="SAM" id="MobiDB-lite"/>
    </source>
</evidence>
<keyword evidence="2 5" id="KW-0863">Zinc-finger</keyword>
<evidence type="ECO:0000256" key="2">
    <source>
        <dbReference type="ARBA" id="ARBA00022771"/>
    </source>
</evidence>
<feature type="region of interest" description="Disordered" evidence="7">
    <location>
        <begin position="81"/>
        <end position="125"/>
    </location>
</feature>
<dbReference type="SMART" id="SM00105">
    <property type="entry name" value="ArfGap"/>
    <property type="match status" value="1"/>
</dbReference>
<gene>
    <name evidence="10" type="ORF">HBR001_LOCUS9432</name>
</gene>
<reference evidence="10" key="1">
    <citation type="submission" date="2022-12" db="EMBL/GenBank/DDBJ databases">
        <authorList>
            <person name="Webb A."/>
        </authorList>
    </citation>
    <scope>NUCLEOTIDE SEQUENCE</scope>
    <source>
        <strain evidence="10">Hp1</strain>
    </source>
</reference>
<dbReference type="PANTHER" id="PTHR23180">
    <property type="entry name" value="CENTAURIN/ARF"/>
    <property type="match status" value="1"/>
</dbReference>
<dbReference type="Pfam" id="PF01412">
    <property type="entry name" value="ArfGap"/>
    <property type="match status" value="1"/>
</dbReference>
<sequence length="865" mass="94685">MKAFNAWRGADGAGKGAHDAVAELQQVIVKKDLMILSMQTQLDAYAARFGALPADVLDRWEHSDTGTATPNGDVRCARAEVAATSEPTRPHDGRHVQPKCTAATSPAPKQAPSHTAADESREQVPRSCASPNVVLDFVEDSPMFRCQVEGIEESIAGLRVLLKELVTLSKEYAAAGKQFGAKETALAEELIQRKHARAIFSTSCSELGTLADLFGEMHDTLAQVQSSRVSMLLGVESLLSRLVQQFLSQDALKEASELRKEVTRLGEEYETLLGKLLSKPRQPGQALDGTGTPTGLGDSIGLLGLGSPVLPTGSHYGTSVDVIASGTPAASIAVVDNSNNVVHLDAGTATSEKHQRALERDVVAARRKFELARFDLVRCLNQVDCMKKLLLVECFNSILYAQLGHFHACHELVKSVESTLRKRQEMMQTSRKDFERDELMWASQRELLDRRLSQHVDIVSSNLKSIEHVSESTGASSDELPVPIESFPPLDLPVEVVSIDTSRSRETLATSADGAAKQGYLFVRNSMFPARSWKRRWFQIHAGKLFQTTSRGGGGKHPTESSLTLVCDLLLARVRELEGSSLPFCFEVIDANRAKLLLQATSARDMVEWIDAARRSTENALEKQSHRREVHPEQQSVINRLTEASPCCADCGQEPAEWVSINIGCLLCIECSGIHRSLGVHESKVRSLTLDSWDMALLTLIRDELGNDAVNAVWEHSVPDGWTKPTPTTSWDEKARFIKAKYHLRRFVEPDKTSDALGSESSTVNQELVKRFIAGAACGNVKALMWCLAHGVDVNVRAGKQNETALHVSAAAGAATCCNYLVVNGASLTITDKRKRLPYDVASDGEFDDIKNALNPKVSPRQHHI</sequence>
<dbReference type="InterPro" id="IPR011993">
    <property type="entry name" value="PH-like_dom_sf"/>
</dbReference>
<protein>
    <submittedName>
        <fullName evidence="10">Uncharacterized protein</fullName>
    </submittedName>
</protein>
<dbReference type="Gene3D" id="2.30.29.30">
    <property type="entry name" value="Pleckstrin-homology domain (PH domain)/Phosphotyrosine-binding domain (PTB)"/>
    <property type="match status" value="1"/>
</dbReference>
<evidence type="ECO:0000256" key="1">
    <source>
        <dbReference type="ARBA" id="ARBA00022723"/>
    </source>
</evidence>
<dbReference type="GO" id="GO:0005737">
    <property type="term" value="C:cytoplasm"/>
    <property type="evidence" value="ECO:0007669"/>
    <property type="project" value="InterPro"/>
</dbReference>
<dbReference type="InterPro" id="IPR036770">
    <property type="entry name" value="Ankyrin_rpt-contain_sf"/>
</dbReference>
<dbReference type="SUPFAM" id="SSF50729">
    <property type="entry name" value="PH domain-like"/>
    <property type="match status" value="1"/>
</dbReference>
<dbReference type="InterPro" id="IPR002110">
    <property type="entry name" value="Ankyrin_rpt"/>
</dbReference>
<keyword evidence="11" id="KW-1185">Reference proteome</keyword>
<evidence type="ECO:0000313" key="10">
    <source>
        <dbReference type="EMBL" id="CAI5743347.1"/>
    </source>
</evidence>
<dbReference type="SUPFAM" id="SSF48403">
    <property type="entry name" value="Ankyrin repeat"/>
    <property type="match status" value="1"/>
</dbReference>
<dbReference type="Gene3D" id="1.20.1270.60">
    <property type="entry name" value="Arfaptin homology (AH) domain/BAR domain"/>
    <property type="match status" value="2"/>
</dbReference>
<feature type="domain" description="Arf-GAP" evidence="9">
    <location>
        <begin position="635"/>
        <end position="755"/>
    </location>
</feature>
<dbReference type="Pfam" id="PF13637">
    <property type="entry name" value="Ank_4"/>
    <property type="match status" value="1"/>
</dbReference>
<name>A0AAV0V2A6_HYABA</name>
<dbReference type="InterPro" id="IPR001849">
    <property type="entry name" value="PH_domain"/>
</dbReference>
<dbReference type="InterPro" id="IPR038508">
    <property type="entry name" value="ArfGAP_dom_sf"/>
</dbReference>
<evidence type="ECO:0000256" key="3">
    <source>
        <dbReference type="ARBA" id="ARBA00022833"/>
    </source>
</evidence>
<dbReference type="PANTHER" id="PTHR23180:SF160">
    <property type="entry name" value="ADP-RIBOSYLATION FACTOR GTPASE-ACTIVATING PROTEIN EFFECTOR PROTEIN 1"/>
    <property type="match status" value="1"/>
</dbReference>
<dbReference type="InterPro" id="IPR027267">
    <property type="entry name" value="AH/BAR_dom_sf"/>
</dbReference>
<feature type="repeat" description="ANK" evidence="4">
    <location>
        <begin position="801"/>
        <end position="833"/>
    </location>
</feature>
<comment type="caution">
    <text evidence="10">The sequence shown here is derived from an EMBL/GenBank/DDBJ whole genome shotgun (WGS) entry which is preliminary data.</text>
</comment>
<dbReference type="SUPFAM" id="SSF57863">
    <property type="entry name" value="ArfGap/RecO-like zinc finger"/>
    <property type="match status" value="1"/>
</dbReference>
<dbReference type="GO" id="GO:0008270">
    <property type="term" value="F:zinc ion binding"/>
    <property type="evidence" value="ECO:0007669"/>
    <property type="project" value="UniProtKB-KW"/>
</dbReference>
<evidence type="ECO:0000256" key="5">
    <source>
        <dbReference type="PROSITE-ProRule" id="PRU00288"/>
    </source>
</evidence>
<dbReference type="CDD" id="cd13250">
    <property type="entry name" value="PH_ACAP"/>
    <property type="match status" value="1"/>
</dbReference>
<dbReference type="Gene3D" id="1.25.40.20">
    <property type="entry name" value="Ankyrin repeat-containing domain"/>
    <property type="match status" value="1"/>
</dbReference>
<evidence type="ECO:0000313" key="11">
    <source>
        <dbReference type="Proteomes" id="UP001162031"/>
    </source>
</evidence>
<organism evidence="10 11">
    <name type="scientific">Hyaloperonospora brassicae</name>
    <name type="common">Brassica downy mildew</name>
    <name type="synonym">Peronospora brassicae</name>
    <dbReference type="NCBI Taxonomy" id="162125"/>
    <lineage>
        <taxon>Eukaryota</taxon>
        <taxon>Sar</taxon>
        <taxon>Stramenopiles</taxon>
        <taxon>Oomycota</taxon>
        <taxon>Peronosporomycetes</taxon>
        <taxon>Peronosporales</taxon>
        <taxon>Peronosporaceae</taxon>
        <taxon>Hyaloperonospora</taxon>
    </lineage>
</organism>
<dbReference type="GO" id="GO:0005096">
    <property type="term" value="F:GTPase activator activity"/>
    <property type="evidence" value="ECO:0007669"/>
    <property type="project" value="InterPro"/>
</dbReference>
<dbReference type="AlphaFoldDB" id="A0AAV0V2A6"/>
<dbReference type="CDD" id="cd08204">
    <property type="entry name" value="ArfGap"/>
    <property type="match status" value="1"/>
</dbReference>
<dbReference type="Proteomes" id="UP001162031">
    <property type="component" value="Unassembled WGS sequence"/>
</dbReference>
<dbReference type="Gene3D" id="1.10.220.150">
    <property type="entry name" value="Arf GTPase activating protein"/>
    <property type="match status" value="1"/>
</dbReference>
<accession>A0AAV0V2A6</accession>
<evidence type="ECO:0000256" key="6">
    <source>
        <dbReference type="SAM" id="Coils"/>
    </source>
</evidence>
<keyword evidence="3" id="KW-0862">Zinc</keyword>
<dbReference type="SUPFAM" id="SSF103657">
    <property type="entry name" value="BAR/IMD domain-like"/>
    <property type="match status" value="1"/>
</dbReference>